<evidence type="ECO:0000313" key="1">
    <source>
        <dbReference type="EMBL" id="AEA22741.1"/>
    </source>
</evidence>
<dbReference type="EMBL" id="CP002593">
    <property type="protein sequence ID" value="AEA22741.1"/>
    <property type="molecule type" value="Genomic_DNA"/>
</dbReference>
<organism evidence="1 2">
    <name type="scientific">Pseudonocardia dioxanivorans (strain ATCC 55486 / DSM 44775 / JCM 13855 / CB1190)</name>
    <dbReference type="NCBI Taxonomy" id="675635"/>
    <lineage>
        <taxon>Bacteria</taxon>
        <taxon>Bacillati</taxon>
        <taxon>Actinomycetota</taxon>
        <taxon>Actinomycetes</taxon>
        <taxon>Pseudonocardiales</taxon>
        <taxon>Pseudonocardiaceae</taxon>
        <taxon>Pseudonocardia</taxon>
    </lineage>
</organism>
<keyword evidence="2" id="KW-1185">Reference proteome</keyword>
<dbReference type="KEGG" id="pdx:Psed_0473"/>
<name>F4CM58_PSEUX</name>
<gene>
    <name evidence="1" type="ordered locus">Psed_0473</name>
</gene>
<sequence length="222" mass="23772">MRRVRAIEPDGTVQRVRDARDRTIELRRQLGRIARRLSAAYEEAARQNELLATNRRPPVRFDHQVAAKRWRLLAETAAVTGEVPDEPVPNCRGSARCPRCSEPISSEVMLELAAGVATTARCPRCGGDACLGLLPASAAGQMSIADLVAGAVADEDLRIATDLGNGVVQKLFAVGLRLGSVVDGTTGVARQRLEEAIREVDASIALVRAAAFGLDASGERRP</sequence>
<dbReference type="AlphaFoldDB" id="F4CM58"/>
<evidence type="ECO:0000313" key="2">
    <source>
        <dbReference type="Proteomes" id="UP000007809"/>
    </source>
</evidence>
<dbReference type="STRING" id="675635.Psed_0473"/>
<proteinExistence type="predicted"/>
<protein>
    <submittedName>
        <fullName evidence="1">Uncharacterized protein</fullName>
    </submittedName>
</protein>
<accession>F4CM58</accession>
<dbReference type="HOGENOM" id="CLU_1244479_0_0_11"/>
<dbReference type="Proteomes" id="UP000007809">
    <property type="component" value="Chromosome"/>
</dbReference>
<reference evidence="1 2" key="1">
    <citation type="journal article" date="2011" name="J. Bacteriol.">
        <title>Genome sequence of the 1,4-dioxane-degrading Pseudonocardia dioxanivorans strain CB1190.</title>
        <authorList>
            <person name="Sales C.M."/>
            <person name="Mahendra S."/>
            <person name="Grostern A."/>
            <person name="Parales R.E."/>
            <person name="Goodwin L.A."/>
            <person name="Woyke T."/>
            <person name="Nolan M."/>
            <person name="Lapidus A."/>
            <person name="Chertkov O."/>
            <person name="Ovchinnikova G."/>
            <person name="Sczyrba A."/>
            <person name="Alvarez-Cohen L."/>
        </authorList>
    </citation>
    <scope>NUCLEOTIDE SEQUENCE [LARGE SCALE GENOMIC DNA]</scope>
    <source>
        <strain evidence="2">ATCC 55486 / DSM 44775 / JCM 13855 / CB1190</strain>
    </source>
</reference>